<name>A0A543DYC4_9PSEU</name>
<gene>
    <name evidence="2" type="ORF">FB558_1090</name>
</gene>
<comment type="caution">
    <text evidence="2">The sequence shown here is derived from an EMBL/GenBank/DDBJ whole genome shotgun (WGS) entry which is preliminary data.</text>
</comment>
<evidence type="ECO:0000313" key="3">
    <source>
        <dbReference type="Proteomes" id="UP000315677"/>
    </source>
</evidence>
<dbReference type="PANTHER" id="PTHR43162">
    <property type="match status" value="1"/>
</dbReference>
<evidence type="ECO:0000313" key="2">
    <source>
        <dbReference type="EMBL" id="TQM14328.1"/>
    </source>
</evidence>
<dbReference type="InterPro" id="IPR036291">
    <property type="entry name" value="NAD(P)-bd_dom_sf"/>
</dbReference>
<dbReference type="AlphaFoldDB" id="A0A543DYC4"/>
<organism evidence="2 3">
    <name type="scientific">Pseudonocardia kunmingensis</name>
    <dbReference type="NCBI Taxonomy" id="630975"/>
    <lineage>
        <taxon>Bacteria</taxon>
        <taxon>Bacillati</taxon>
        <taxon>Actinomycetota</taxon>
        <taxon>Actinomycetes</taxon>
        <taxon>Pseudonocardiales</taxon>
        <taxon>Pseudonocardiaceae</taxon>
        <taxon>Pseudonocardia</taxon>
    </lineage>
</organism>
<dbReference type="InterPro" id="IPR051604">
    <property type="entry name" value="Ergot_Alk_Oxidoreductase"/>
</dbReference>
<dbReference type="SUPFAM" id="SSF51735">
    <property type="entry name" value="NAD(P)-binding Rossmann-fold domains"/>
    <property type="match status" value="1"/>
</dbReference>
<sequence>MTILVTGATGNIGRMVVDHLLARGAGAVRALTTNPAKAALPEGVEVAVGYLRRPATLPAAFDGVEAMYLAPTPETVEEVLGLAREAGVQRVVDLSGEHESWWGGVAKAVEASGMAWTHLSPGDFMENALSWAPQIIATDTVREPYPEGRSTPIAMDDIARVAATVLTTAGHEGRALSLTGPEILSRVDLADRIGAARGKPVRFEAVTRDEAVAELQPTMGDEAAWYVDTILAGSVEWPAAVQPTVQRVTGAPATTFAQWARANAAQFLP</sequence>
<reference evidence="2 3" key="1">
    <citation type="submission" date="2019-06" db="EMBL/GenBank/DDBJ databases">
        <title>Sequencing the genomes of 1000 actinobacteria strains.</title>
        <authorList>
            <person name="Klenk H.-P."/>
        </authorList>
    </citation>
    <scope>NUCLEOTIDE SEQUENCE [LARGE SCALE GENOMIC DNA]</scope>
    <source>
        <strain evidence="2 3">DSM 45301</strain>
    </source>
</reference>
<dbReference type="Proteomes" id="UP000315677">
    <property type="component" value="Unassembled WGS sequence"/>
</dbReference>
<proteinExistence type="predicted"/>
<dbReference type="Gene3D" id="3.90.25.10">
    <property type="entry name" value="UDP-galactose 4-epimerase, domain 1"/>
    <property type="match status" value="1"/>
</dbReference>
<keyword evidence="3" id="KW-1185">Reference proteome</keyword>
<dbReference type="Gene3D" id="3.40.50.720">
    <property type="entry name" value="NAD(P)-binding Rossmann-like Domain"/>
    <property type="match status" value="1"/>
</dbReference>
<dbReference type="Pfam" id="PF13460">
    <property type="entry name" value="NAD_binding_10"/>
    <property type="match status" value="1"/>
</dbReference>
<dbReference type="OrthoDB" id="3207931at2"/>
<dbReference type="RefSeq" id="WP_142048673.1">
    <property type="nucleotide sequence ID" value="NZ_VFPA01000001.1"/>
</dbReference>
<dbReference type="InterPro" id="IPR016040">
    <property type="entry name" value="NAD(P)-bd_dom"/>
</dbReference>
<dbReference type="EMBL" id="VFPA01000001">
    <property type="protein sequence ID" value="TQM14328.1"/>
    <property type="molecule type" value="Genomic_DNA"/>
</dbReference>
<feature type="domain" description="NAD(P)-binding" evidence="1">
    <location>
        <begin position="7"/>
        <end position="167"/>
    </location>
</feature>
<accession>A0A543DYC4</accession>
<protein>
    <submittedName>
        <fullName evidence="2">Uncharacterized protein YbjT (DUF2867 family)</fullName>
    </submittedName>
</protein>
<evidence type="ECO:0000259" key="1">
    <source>
        <dbReference type="Pfam" id="PF13460"/>
    </source>
</evidence>
<dbReference type="PANTHER" id="PTHR43162:SF1">
    <property type="entry name" value="PRESTALK A DIFFERENTIATION PROTEIN A"/>
    <property type="match status" value="1"/>
</dbReference>